<sequence>MTSLAGWCLYNGGLDRDSKGILNRRKRKRLLLVVDSGNGASLAARDNFVLIGRKLVRATLSVKVAVAGEDETTRLHRRRRVAVRRLVLVAEAIGGDKLSDDVAGVTLCRPRMK</sequence>
<protein>
    <submittedName>
        <fullName evidence="1">Uncharacterized protein</fullName>
    </submittedName>
</protein>
<name>A0AAQ3RRS4_VIGMU</name>
<dbReference type="Proteomes" id="UP001374535">
    <property type="component" value="Chromosome 7"/>
</dbReference>
<evidence type="ECO:0000313" key="2">
    <source>
        <dbReference type="Proteomes" id="UP001374535"/>
    </source>
</evidence>
<dbReference type="EMBL" id="CP144694">
    <property type="protein sequence ID" value="WVZ02194.1"/>
    <property type="molecule type" value="Genomic_DNA"/>
</dbReference>
<proteinExistence type="predicted"/>
<gene>
    <name evidence="1" type="ORF">V8G54_023000</name>
</gene>
<organism evidence="1 2">
    <name type="scientific">Vigna mungo</name>
    <name type="common">Black gram</name>
    <name type="synonym">Phaseolus mungo</name>
    <dbReference type="NCBI Taxonomy" id="3915"/>
    <lineage>
        <taxon>Eukaryota</taxon>
        <taxon>Viridiplantae</taxon>
        <taxon>Streptophyta</taxon>
        <taxon>Embryophyta</taxon>
        <taxon>Tracheophyta</taxon>
        <taxon>Spermatophyta</taxon>
        <taxon>Magnoliopsida</taxon>
        <taxon>eudicotyledons</taxon>
        <taxon>Gunneridae</taxon>
        <taxon>Pentapetalae</taxon>
        <taxon>rosids</taxon>
        <taxon>fabids</taxon>
        <taxon>Fabales</taxon>
        <taxon>Fabaceae</taxon>
        <taxon>Papilionoideae</taxon>
        <taxon>50 kb inversion clade</taxon>
        <taxon>NPAAA clade</taxon>
        <taxon>indigoferoid/millettioid clade</taxon>
        <taxon>Phaseoleae</taxon>
        <taxon>Vigna</taxon>
    </lineage>
</organism>
<keyword evidence="2" id="KW-1185">Reference proteome</keyword>
<evidence type="ECO:0000313" key="1">
    <source>
        <dbReference type="EMBL" id="WVZ02194.1"/>
    </source>
</evidence>
<dbReference type="AlphaFoldDB" id="A0AAQ3RRS4"/>
<reference evidence="1 2" key="1">
    <citation type="journal article" date="2023" name="Life. Sci Alliance">
        <title>Evolutionary insights into 3D genome organization and epigenetic landscape of Vigna mungo.</title>
        <authorList>
            <person name="Junaid A."/>
            <person name="Singh B."/>
            <person name="Bhatia S."/>
        </authorList>
    </citation>
    <scope>NUCLEOTIDE SEQUENCE [LARGE SCALE GENOMIC DNA]</scope>
    <source>
        <strain evidence="1">Urdbean</strain>
    </source>
</reference>
<accession>A0AAQ3RRS4</accession>